<organism evidence="26 27">
    <name type="scientific">Labeo rohita</name>
    <name type="common">Indian major carp</name>
    <name type="synonym">Cyprinus rohita</name>
    <dbReference type="NCBI Taxonomy" id="84645"/>
    <lineage>
        <taxon>Eukaryota</taxon>
        <taxon>Metazoa</taxon>
        <taxon>Chordata</taxon>
        <taxon>Craniata</taxon>
        <taxon>Vertebrata</taxon>
        <taxon>Euteleostomi</taxon>
        <taxon>Actinopterygii</taxon>
        <taxon>Neopterygii</taxon>
        <taxon>Teleostei</taxon>
        <taxon>Ostariophysi</taxon>
        <taxon>Cypriniformes</taxon>
        <taxon>Cyprinidae</taxon>
        <taxon>Labeoninae</taxon>
        <taxon>Labeonini</taxon>
        <taxon>Labeo</taxon>
    </lineage>
</organism>
<dbReference type="InterPro" id="IPR000477">
    <property type="entry name" value="RT_dom"/>
</dbReference>
<dbReference type="InterPro" id="IPR043128">
    <property type="entry name" value="Rev_trsase/Diguanyl_cyclase"/>
</dbReference>
<feature type="region of interest" description="Disordered" evidence="21">
    <location>
        <begin position="249"/>
        <end position="300"/>
    </location>
</feature>
<dbReference type="CDD" id="cd00303">
    <property type="entry name" value="retropepsin_like"/>
    <property type="match status" value="1"/>
</dbReference>
<evidence type="ECO:0000256" key="3">
    <source>
        <dbReference type="ARBA" id="ARBA00012180"/>
    </source>
</evidence>
<keyword evidence="10" id="KW-0064">Aspartyl protease</keyword>
<keyword evidence="11" id="KW-0255">Endonuclease</keyword>
<keyword evidence="20" id="KW-0863">Zinc-finger</keyword>
<dbReference type="PROSITE" id="PS50158">
    <property type="entry name" value="ZF_CCHC"/>
    <property type="match status" value="1"/>
</dbReference>
<evidence type="ECO:0000256" key="19">
    <source>
        <dbReference type="ARBA" id="ARBA00039658"/>
    </source>
</evidence>
<evidence type="ECO:0000256" key="11">
    <source>
        <dbReference type="ARBA" id="ARBA00022759"/>
    </source>
</evidence>
<keyword evidence="9" id="KW-0479">Metal-binding</keyword>
<keyword evidence="5" id="KW-0645">Protease</keyword>
<evidence type="ECO:0000256" key="9">
    <source>
        <dbReference type="ARBA" id="ARBA00022723"/>
    </source>
</evidence>
<dbReference type="InterPro" id="IPR012337">
    <property type="entry name" value="RNaseH-like_sf"/>
</dbReference>
<dbReference type="CDD" id="cd09274">
    <property type="entry name" value="RNase_HI_RT_Ty3"/>
    <property type="match status" value="1"/>
</dbReference>
<evidence type="ECO:0000256" key="5">
    <source>
        <dbReference type="ARBA" id="ARBA00022670"/>
    </source>
</evidence>
<keyword evidence="7" id="KW-0548">Nucleotidyltransferase</keyword>
<dbReference type="Proteomes" id="UP000830375">
    <property type="component" value="Unassembled WGS sequence"/>
</dbReference>
<name>A0ABQ8MTA4_LABRO</name>
<dbReference type="SMART" id="SM00298">
    <property type="entry name" value="CHROMO"/>
    <property type="match status" value="1"/>
</dbReference>
<dbReference type="PROSITE" id="PS50878">
    <property type="entry name" value="RT_POL"/>
    <property type="match status" value="1"/>
</dbReference>
<dbReference type="CDD" id="cd01647">
    <property type="entry name" value="RT_LTR"/>
    <property type="match status" value="1"/>
</dbReference>
<comment type="similarity">
    <text evidence="2">Belongs to the beta type-B retroviral polymerase family. HERV class-II K(HML-2) pol subfamily.</text>
</comment>
<keyword evidence="8" id="KW-0540">Nuclease</keyword>
<dbReference type="InterPro" id="IPR001584">
    <property type="entry name" value="Integrase_cat-core"/>
</dbReference>
<evidence type="ECO:0000259" key="25">
    <source>
        <dbReference type="PROSITE" id="PS50994"/>
    </source>
</evidence>
<accession>A0ABQ8MTA4</accession>
<dbReference type="PANTHER" id="PTHR37984:SF5">
    <property type="entry name" value="PROTEIN NYNRIN-LIKE"/>
    <property type="match status" value="1"/>
</dbReference>
<dbReference type="InterPro" id="IPR023780">
    <property type="entry name" value="Chromo_domain"/>
</dbReference>
<evidence type="ECO:0000256" key="17">
    <source>
        <dbReference type="ARBA" id="ARBA00023125"/>
    </source>
</evidence>
<evidence type="ECO:0000259" key="24">
    <source>
        <dbReference type="PROSITE" id="PS50878"/>
    </source>
</evidence>
<evidence type="ECO:0000259" key="23">
    <source>
        <dbReference type="PROSITE" id="PS50158"/>
    </source>
</evidence>
<dbReference type="InterPro" id="IPR036397">
    <property type="entry name" value="RNaseH_sf"/>
</dbReference>
<evidence type="ECO:0000256" key="20">
    <source>
        <dbReference type="PROSITE-ProRule" id="PRU00047"/>
    </source>
</evidence>
<dbReference type="Gene3D" id="3.30.70.270">
    <property type="match status" value="2"/>
</dbReference>
<keyword evidence="12" id="KW-0378">Hydrolase</keyword>
<dbReference type="Pfam" id="PF03732">
    <property type="entry name" value="Retrotrans_gag"/>
    <property type="match status" value="1"/>
</dbReference>
<feature type="domain" description="Chromo" evidence="22">
    <location>
        <begin position="1354"/>
        <end position="1412"/>
    </location>
</feature>
<evidence type="ECO:0000256" key="13">
    <source>
        <dbReference type="ARBA" id="ARBA00022842"/>
    </source>
</evidence>
<sequence length="1475" mass="166545">MDPETLTSKDLLTVISRHESSFQRHEAVLSRQEELMAKHSQLLADVMSSIRQLFDRLPGTSSPSPSPSLPSSNRLTPVAEPRLPPPKPFTGDPRSCQGFLTQCSLTFELQPSSFPTDRSKIAYIITLLSDKALSWASAVWESKDACCDSYAAFEEEFKRVFDHPVSGREASKRLLTLNQGSRSTADFAIEFRTIAAGSGWNDEALMVCFQGGLSEPLQDELATREPATDLESLIAMAIRLDNRLRERRVARRKTSQSQVPGSRPVSPVRSPASRASLYPEQLHDSPEDMQLGRSRLSSSERERRMRERRCLYCGASGHFRSTCPELSGNAVPATLSWEGHQHPVQAMIDSGAAGDFLDLSLAKELGIPTQLLPHPQAVTALDGRPLEPGKVTEATQSLRLTIHQHQQEETFYLIDSPEYPIILGHPWLRRHNPQIDWSAGTILSWSPSCHLTCLLQSLSAPSSESQESVNLSQVPSSYHQFKAVFSKSRATSLPPHRPYDCAINLVPGSCPPRGRIFSLSPPERTAMDAYIKESLAAGIIRASTSPAGAGFFFVGKKDGGLRPCIDYRGLNKITVRNRYPLPLMATAFELLQGASIFTKLDLRNAYHLVRIRQGDEWKTAFNTPTGHYEYLVMPFGLTNAPAVFQALINDVLRDMLNKFVFVYLDDILIFSRSLEEHEGHVSRVLQKLLDNQLYVKPEKCEFHVTQVQFLGFIVTPDHVEMDPKKVEAVLNWPIPTTVKEVQRFIGFANFYRRFIKNFSSVVAPLTALTKGGKTRIQWGPEAAEAFQDLKRRFTSAPILTIPDPERPFVVEVDASEVGIGAILSQRDGDGKLHPCAFMSHRLSEAERNYHVGDRELLAVKLALEEWRHWLEGAEHPFQVLTDHKNLEYLQQAKRLNPRQARWSLFFNRFQFLLSYRPGTKNVKPDALSRAYSPETQEKPLASIIPTSRIIAPLQWELERVVREAQVHEPDPGGGPMGRLYVPQSARARVLQWGHESTLTCHPGTARTLEFLQRRFWWPSIKEDVKVYVEACPVCSQGKSTRQQPQGLLHPLPVPHRPWSHLSRDFVTGLPPSRGNTVIFVIVDRFSKAARFIPLPKLPTAKETAELLMNHVFRVFGMPLDVVSDRGPQFSSRFWGAFCKLIGASASLSSGFHPESNGQTERINQDLETTLRCMVANNPTSWATFIMWAEYAHNTLRSSATGLSPFECQFGYNPPLFPEEEAQVGVPSARHFVRRCRLTWRKARCALLRTSQRYQRQANRHRQMAPNFRAGQRVWLATKNLPLRVESRKLSQRYIGPFRIARKVNPVSYRLFLPRSLRINPTFHVSLLKPVLSSPFAPSRRPPPPPRVIDGQPAYTVRRILDSRRVQNSVQYLVDWEGYGPEERSWVPAKDILDPSLIREFRTQRPGCSGRNRLRGRTPNYHTRDLSSSPDPDTRNEDSSPSSSSPVALQLTRRVCDEGCVLSLQDESRSQSSPRY</sequence>
<keyword evidence="18" id="KW-0233">DNA recombination</keyword>
<dbReference type="InterPro" id="IPR005162">
    <property type="entry name" value="Retrotrans_gag_dom"/>
</dbReference>
<dbReference type="Pfam" id="PF17917">
    <property type="entry name" value="RT_RNaseH"/>
    <property type="match status" value="1"/>
</dbReference>
<evidence type="ECO:0000313" key="27">
    <source>
        <dbReference type="Proteomes" id="UP000830375"/>
    </source>
</evidence>
<keyword evidence="15" id="KW-0695">RNA-directed DNA polymerase</keyword>
<comment type="caution">
    <text evidence="26">The sequence shown here is derived from an EMBL/GenBank/DDBJ whole genome shotgun (WGS) entry which is preliminary data.</text>
</comment>
<keyword evidence="13" id="KW-0460">Magnesium</keyword>
<feature type="compositionally biased region" description="Low complexity" evidence="21">
    <location>
        <begin position="255"/>
        <end position="276"/>
    </location>
</feature>
<dbReference type="Pfam" id="PF24626">
    <property type="entry name" value="SH3_Tf2-1"/>
    <property type="match status" value="1"/>
</dbReference>
<dbReference type="InterPro" id="IPR041373">
    <property type="entry name" value="RT_RNaseH"/>
</dbReference>
<evidence type="ECO:0000256" key="2">
    <source>
        <dbReference type="ARBA" id="ARBA00010879"/>
    </source>
</evidence>
<keyword evidence="17" id="KW-0238">DNA-binding</keyword>
<protein>
    <recommendedName>
        <fullName evidence="19">Gypsy retrotransposon integrase-like protein 1</fullName>
        <ecNumber evidence="4">2.7.7.49</ecNumber>
        <ecNumber evidence="3">3.1.26.4</ecNumber>
    </recommendedName>
</protein>
<evidence type="ECO:0000259" key="22">
    <source>
        <dbReference type="PROSITE" id="PS50013"/>
    </source>
</evidence>
<dbReference type="InterPro" id="IPR021109">
    <property type="entry name" value="Peptidase_aspartic_dom_sf"/>
</dbReference>
<evidence type="ECO:0000256" key="10">
    <source>
        <dbReference type="ARBA" id="ARBA00022750"/>
    </source>
</evidence>
<dbReference type="InterPro" id="IPR056924">
    <property type="entry name" value="SH3_Tf2-1"/>
</dbReference>
<evidence type="ECO:0000256" key="15">
    <source>
        <dbReference type="ARBA" id="ARBA00022918"/>
    </source>
</evidence>
<dbReference type="InterPro" id="IPR041588">
    <property type="entry name" value="Integrase_H2C2"/>
</dbReference>
<keyword evidence="14" id="KW-0229">DNA integration</keyword>
<dbReference type="SUPFAM" id="SSF57756">
    <property type="entry name" value="Retrovirus zinc finger-like domains"/>
    <property type="match status" value="1"/>
</dbReference>
<dbReference type="Gene3D" id="3.30.420.10">
    <property type="entry name" value="Ribonuclease H-like superfamily/Ribonuclease H"/>
    <property type="match status" value="1"/>
</dbReference>
<dbReference type="InterPro" id="IPR036875">
    <property type="entry name" value="Znf_CCHC_sf"/>
</dbReference>
<dbReference type="PROSITE" id="PS50013">
    <property type="entry name" value="CHROMO_2"/>
    <property type="match status" value="1"/>
</dbReference>
<evidence type="ECO:0000256" key="8">
    <source>
        <dbReference type="ARBA" id="ARBA00022722"/>
    </source>
</evidence>
<dbReference type="Pfam" id="PF00665">
    <property type="entry name" value="rve"/>
    <property type="match status" value="1"/>
</dbReference>
<dbReference type="InterPro" id="IPR001878">
    <property type="entry name" value="Znf_CCHC"/>
</dbReference>
<dbReference type="PANTHER" id="PTHR37984">
    <property type="entry name" value="PROTEIN CBG26694"/>
    <property type="match status" value="1"/>
</dbReference>
<dbReference type="InterPro" id="IPR016197">
    <property type="entry name" value="Chromo-like_dom_sf"/>
</dbReference>
<feature type="domain" description="Reverse transcriptase" evidence="24">
    <location>
        <begin position="535"/>
        <end position="714"/>
    </location>
</feature>
<feature type="region of interest" description="Disordered" evidence="21">
    <location>
        <begin position="55"/>
        <end position="91"/>
    </location>
</feature>
<gene>
    <name evidence="26" type="ORF">H4Q32_022923</name>
</gene>
<dbReference type="Pfam" id="PF17921">
    <property type="entry name" value="Integrase_H2C2"/>
    <property type="match status" value="1"/>
</dbReference>
<evidence type="ECO:0000256" key="6">
    <source>
        <dbReference type="ARBA" id="ARBA00022679"/>
    </source>
</evidence>
<reference evidence="26 27" key="1">
    <citation type="submission" date="2022-01" db="EMBL/GenBank/DDBJ databases">
        <title>A high-quality chromosome-level genome assembly of rohu carp, Labeo rohita.</title>
        <authorList>
            <person name="Arick M.A. II"/>
            <person name="Hsu C.-Y."/>
            <person name="Magbanua Z."/>
            <person name="Pechanova O."/>
            <person name="Grover C."/>
            <person name="Miller E."/>
            <person name="Thrash A."/>
            <person name="Ezzel L."/>
            <person name="Alam S."/>
            <person name="Benzie J."/>
            <person name="Hamilton M."/>
            <person name="Karsi A."/>
            <person name="Lawrence M.L."/>
            <person name="Peterson D.G."/>
        </authorList>
    </citation>
    <scope>NUCLEOTIDE SEQUENCE [LARGE SCALE GENOMIC DNA]</scope>
    <source>
        <strain evidence="27">BAU-BD-2019</strain>
        <tissue evidence="26">Blood</tissue>
    </source>
</reference>
<dbReference type="Pfam" id="PF00385">
    <property type="entry name" value="Chromo"/>
    <property type="match status" value="1"/>
</dbReference>
<proteinExistence type="inferred from homology"/>
<dbReference type="InterPro" id="IPR000953">
    <property type="entry name" value="Chromo/chromo_shadow_dom"/>
</dbReference>
<dbReference type="EC" id="3.1.26.4" evidence="3"/>
<feature type="domain" description="Integrase catalytic" evidence="25">
    <location>
        <begin position="1053"/>
        <end position="1212"/>
    </location>
</feature>
<keyword evidence="20" id="KW-0862">Zinc</keyword>
<dbReference type="Gene3D" id="1.10.340.70">
    <property type="match status" value="1"/>
</dbReference>
<dbReference type="InterPro" id="IPR043502">
    <property type="entry name" value="DNA/RNA_pol_sf"/>
</dbReference>
<dbReference type="Gene3D" id="2.40.50.40">
    <property type="match status" value="1"/>
</dbReference>
<comment type="subcellular location">
    <subcellularLocation>
        <location evidence="1">Nucleus</location>
    </subcellularLocation>
</comment>
<evidence type="ECO:0000256" key="21">
    <source>
        <dbReference type="SAM" id="MobiDB-lite"/>
    </source>
</evidence>
<feature type="region of interest" description="Disordered" evidence="21">
    <location>
        <begin position="1403"/>
        <end position="1449"/>
    </location>
</feature>
<dbReference type="Gene3D" id="2.40.70.10">
    <property type="entry name" value="Acid Proteases"/>
    <property type="match status" value="1"/>
</dbReference>
<evidence type="ECO:0000256" key="18">
    <source>
        <dbReference type="ARBA" id="ARBA00023172"/>
    </source>
</evidence>
<keyword evidence="6" id="KW-0808">Transferase</keyword>
<dbReference type="Gene3D" id="3.10.10.10">
    <property type="entry name" value="HIV Type 1 Reverse Transcriptase, subunit A, domain 1"/>
    <property type="match status" value="1"/>
</dbReference>
<evidence type="ECO:0000256" key="1">
    <source>
        <dbReference type="ARBA" id="ARBA00004123"/>
    </source>
</evidence>
<dbReference type="SUPFAM" id="SSF54160">
    <property type="entry name" value="Chromo domain-like"/>
    <property type="match status" value="1"/>
</dbReference>
<feature type="domain" description="CCHC-type" evidence="23">
    <location>
        <begin position="308"/>
        <end position="325"/>
    </location>
</feature>
<keyword evidence="16" id="KW-0239">DNA-directed DNA polymerase</keyword>
<evidence type="ECO:0000256" key="4">
    <source>
        <dbReference type="ARBA" id="ARBA00012493"/>
    </source>
</evidence>
<dbReference type="EMBL" id="JACTAM010000004">
    <property type="protein sequence ID" value="KAI2665821.1"/>
    <property type="molecule type" value="Genomic_DNA"/>
</dbReference>
<evidence type="ECO:0000256" key="12">
    <source>
        <dbReference type="ARBA" id="ARBA00022801"/>
    </source>
</evidence>
<evidence type="ECO:0000256" key="14">
    <source>
        <dbReference type="ARBA" id="ARBA00022908"/>
    </source>
</evidence>
<dbReference type="InterPro" id="IPR050951">
    <property type="entry name" value="Retrovirus_Pol_polyprotein"/>
</dbReference>
<dbReference type="PROSITE" id="PS50994">
    <property type="entry name" value="INTEGRASE"/>
    <property type="match status" value="1"/>
</dbReference>
<dbReference type="SUPFAM" id="SSF53098">
    <property type="entry name" value="Ribonuclease H-like"/>
    <property type="match status" value="1"/>
</dbReference>
<evidence type="ECO:0000313" key="26">
    <source>
        <dbReference type="EMBL" id="KAI2665821.1"/>
    </source>
</evidence>
<dbReference type="SUPFAM" id="SSF56672">
    <property type="entry name" value="DNA/RNA polymerases"/>
    <property type="match status" value="1"/>
</dbReference>
<dbReference type="EC" id="2.7.7.49" evidence="4"/>
<dbReference type="Pfam" id="PF00078">
    <property type="entry name" value="RVT_1"/>
    <property type="match status" value="1"/>
</dbReference>
<keyword evidence="27" id="KW-1185">Reference proteome</keyword>
<evidence type="ECO:0000256" key="16">
    <source>
        <dbReference type="ARBA" id="ARBA00022932"/>
    </source>
</evidence>
<evidence type="ECO:0000256" key="7">
    <source>
        <dbReference type="ARBA" id="ARBA00022695"/>
    </source>
</evidence>
<dbReference type="SUPFAM" id="SSF50630">
    <property type="entry name" value="Acid proteases"/>
    <property type="match status" value="1"/>
</dbReference>